<evidence type="ECO:0000313" key="3">
    <source>
        <dbReference type="Proteomes" id="UP000026961"/>
    </source>
</evidence>
<dbReference type="AlphaFoldDB" id="A0A0E0B758"/>
<feature type="region of interest" description="Disordered" evidence="1">
    <location>
        <begin position="1"/>
        <end position="21"/>
    </location>
</feature>
<evidence type="ECO:0008006" key="4">
    <source>
        <dbReference type="Google" id="ProtNLM"/>
    </source>
</evidence>
<protein>
    <recommendedName>
        <fullName evidence="4">Cadmium resistance protein</fullName>
    </recommendedName>
</protein>
<dbReference type="InterPro" id="IPR006461">
    <property type="entry name" value="PLAC_motif_containing"/>
</dbReference>
<reference evidence="2" key="1">
    <citation type="submission" date="2015-04" db="UniProtKB">
        <authorList>
            <consortium name="EnsemblPlants"/>
        </authorList>
    </citation>
    <scope>IDENTIFICATION</scope>
</reference>
<accession>A0A0E0B758</accession>
<dbReference type="EnsemblPlants" id="OGLUM10G00510.1">
    <property type="protein sequence ID" value="OGLUM10G00510.1"/>
    <property type="gene ID" value="OGLUM10G00510"/>
</dbReference>
<dbReference type="STRING" id="40148.A0A0E0B758"/>
<name>A0A0E0B758_9ORYZ</name>
<evidence type="ECO:0000313" key="2">
    <source>
        <dbReference type="EnsemblPlants" id="OGLUM10G00510.1"/>
    </source>
</evidence>
<evidence type="ECO:0000256" key="1">
    <source>
        <dbReference type="SAM" id="MobiDB-lite"/>
    </source>
</evidence>
<dbReference type="Proteomes" id="UP000026961">
    <property type="component" value="Chromosome 10"/>
</dbReference>
<proteinExistence type="predicted"/>
<dbReference type="PANTHER" id="PTHR15907">
    <property type="entry name" value="DUF614 FAMILY PROTEIN-RELATED"/>
    <property type="match status" value="1"/>
</dbReference>
<dbReference type="Pfam" id="PF04749">
    <property type="entry name" value="PLAC8"/>
    <property type="match status" value="1"/>
</dbReference>
<dbReference type="Gramene" id="OGLUM10G00510.1">
    <property type="protein sequence ID" value="OGLUM10G00510.1"/>
    <property type="gene ID" value="OGLUM10G00510"/>
</dbReference>
<sequence>MYPPDPSKSGESSAAAEVPPLAPAPEPVTGIPVGMFYPAPPMERVVSCRMAPAAGGAWTTALCDCSDDCNTCCMACWCPCIPVGQIAEIVDRGSSSCALNAVLYCLVFHVSAGMCQWVYSCAYRARLRAAYDLPETPCSDCLVTFCCQTCSIAQMHRELKNRGLDPNLGWEVNSRRTMTMTPPQHQAMEGMTTRS</sequence>
<dbReference type="HOGENOM" id="CLU_083147_1_1_1"/>
<organism evidence="2">
    <name type="scientific">Oryza glumipatula</name>
    <dbReference type="NCBI Taxonomy" id="40148"/>
    <lineage>
        <taxon>Eukaryota</taxon>
        <taxon>Viridiplantae</taxon>
        <taxon>Streptophyta</taxon>
        <taxon>Embryophyta</taxon>
        <taxon>Tracheophyta</taxon>
        <taxon>Spermatophyta</taxon>
        <taxon>Magnoliopsida</taxon>
        <taxon>Liliopsida</taxon>
        <taxon>Poales</taxon>
        <taxon>Poaceae</taxon>
        <taxon>BOP clade</taxon>
        <taxon>Oryzoideae</taxon>
        <taxon>Oryzeae</taxon>
        <taxon>Oryzinae</taxon>
        <taxon>Oryza</taxon>
    </lineage>
</organism>
<dbReference type="eggNOG" id="ENOG502S7UD">
    <property type="taxonomic scope" value="Eukaryota"/>
</dbReference>
<dbReference type="NCBIfam" id="TIGR01571">
    <property type="entry name" value="A_thal_Cys_rich"/>
    <property type="match status" value="1"/>
</dbReference>
<keyword evidence="3" id="KW-1185">Reference proteome</keyword>
<reference evidence="2" key="2">
    <citation type="submission" date="2018-05" db="EMBL/GenBank/DDBJ databases">
        <title>OgluRS3 (Oryza glumaepatula Reference Sequence Version 3).</title>
        <authorList>
            <person name="Zhang J."/>
            <person name="Kudrna D."/>
            <person name="Lee S."/>
            <person name="Talag J."/>
            <person name="Welchert J."/>
            <person name="Wing R.A."/>
        </authorList>
    </citation>
    <scope>NUCLEOTIDE SEQUENCE [LARGE SCALE GENOMIC DNA]</scope>
</reference>